<dbReference type="InterPro" id="IPR050789">
    <property type="entry name" value="Diverse_Enzym_Activities"/>
</dbReference>
<proteinExistence type="predicted"/>
<evidence type="ECO:0000313" key="2">
    <source>
        <dbReference type="EMBL" id="TFZ04374.1"/>
    </source>
</evidence>
<evidence type="ECO:0000259" key="1">
    <source>
        <dbReference type="Pfam" id="PF00144"/>
    </source>
</evidence>
<dbReference type="RefSeq" id="WP_135283256.1">
    <property type="nucleotide sequence ID" value="NZ_SMLL01000001.1"/>
</dbReference>
<dbReference type="GO" id="GO:0016787">
    <property type="term" value="F:hydrolase activity"/>
    <property type="evidence" value="ECO:0007669"/>
    <property type="project" value="UniProtKB-KW"/>
</dbReference>
<keyword evidence="2" id="KW-0378">Hydrolase</keyword>
<dbReference type="SUPFAM" id="SSF56601">
    <property type="entry name" value="beta-lactamase/transpeptidase-like"/>
    <property type="match status" value="1"/>
</dbReference>
<sequence>MSAPHPRSFDAFHAALQSQVEHDFLAGVSTALLRGREVVDRFHTGWADREARVPLREDHLFRVFSNTKLVTSCAVMLLEEEGRLGLDDPVERWLPQLAKRRVLRAGATRIDDTEPAERPITVRQLMTHTSGLSYGVFDPGSLFFAAYRHARVLDPSTDLAAMIDALEPLPLAFQPGTRWEYSVGTDVLARLVEVVSGQSFRDFLMTRIFGPLGMEDTDFWVPPDKRERLCALYASVDLARPDVPGLVRMDELPYPGAYLSLFARYSGGGGLVSSRGDMVKLLQSLIPGGPTLLKPQTLSRMWTNQLPAHLCVQFPGLPPRRHMGFGLGSAVALAPGPGEPAGVEGEVSWGGMAGTVWWIHPQRGTAGVLMTQRWLGTSHAYALEFKRRAYEALG</sequence>
<accession>A0A4Z0C0P4</accession>
<dbReference type="PANTHER" id="PTHR43283">
    <property type="entry name" value="BETA-LACTAMASE-RELATED"/>
    <property type="match status" value="1"/>
</dbReference>
<dbReference type="PANTHER" id="PTHR43283:SF3">
    <property type="entry name" value="BETA-LACTAMASE FAMILY PROTEIN (AFU_ORTHOLOGUE AFUA_5G07500)"/>
    <property type="match status" value="1"/>
</dbReference>
<dbReference type="Proteomes" id="UP000297564">
    <property type="component" value="Unassembled WGS sequence"/>
</dbReference>
<dbReference type="Gene3D" id="3.40.710.10">
    <property type="entry name" value="DD-peptidase/beta-lactamase superfamily"/>
    <property type="match status" value="1"/>
</dbReference>
<evidence type="ECO:0000313" key="3">
    <source>
        <dbReference type="Proteomes" id="UP000297564"/>
    </source>
</evidence>
<dbReference type="Pfam" id="PF00144">
    <property type="entry name" value="Beta-lactamase"/>
    <property type="match status" value="1"/>
</dbReference>
<dbReference type="InterPro" id="IPR012338">
    <property type="entry name" value="Beta-lactam/transpept-like"/>
</dbReference>
<dbReference type="EMBL" id="SMLL01000001">
    <property type="protein sequence ID" value="TFZ04374.1"/>
    <property type="molecule type" value="Genomic_DNA"/>
</dbReference>
<dbReference type="SMR" id="A0A4Z0C0P4"/>
<dbReference type="OrthoDB" id="9801061at2"/>
<dbReference type="AlphaFoldDB" id="A0A4Z0C0P4"/>
<name>A0A4Z0C0P4_9BURK</name>
<gene>
    <name evidence="2" type="ORF">EZ242_01040</name>
</gene>
<feature type="domain" description="Beta-lactamase-related" evidence="1">
    <location>
        <begin position="21"/>
        <end position="385"/>
    </location>
</feature>
<keyword evidence="3" id="KW-1185">Reference proteome</keyword>
<protein>
    <submittedName>
        <fullName evidence="2">Class A beta-lactamase-related serine hydrolase</fullName>
    </submittedName>
</protein>
<reference evidence="2 3" key="1">
    <citation type="submission" date="2019-03" db="EMBL/GenBank/DDBJ databases">
        <title>Ramlibacter rhizophilus CCTCC AB2015357, whole genome shotgun sequence.</title>
        <authorList>
            <person name="Zhang X."/>
            <person name="Feng G."/>
            <person name="Zhu H."/>
        </authorList>
    </citation>
    <scope>NUCLEOTIDE SEQUENCE [LARGE SCALE GENOMIC DNA]</scope>
    <source>
        <strain evidence="2 3">CCTCC AB2015357</strain>
    </source>
</reference>
<dbReference type="InterPro" id="IPR001466">
    <property type="entry name" value="Beta-lactam-related"/>
</dbReference>
<organism evidence="2 3">
    <name type="scientific">Ramlibacter rhizophilus</name>
    <dbReference type="NCBI Taxonomy" id="1781167"/>
    <lineage>
        <taxon>Bacteria</taxon>
        <taxon>Pseudomonadati</taxon>
        <taxon>Pseudomonadota</taxon>
        <taxon>Betaproteobacteria</taxon>
        <taxon>Burkholderiales</taxon>
        <taxon>Comamonadaceae</taxon>
        <taxon>Ramlibacter</taxon>
    </lineage>
</organism>
<comment type="caution">
    <text evidence="2">The sequence shown here is derived from an EMBL/GenBank/DDBJ whole genome shotgun (WGS) entry which is preliminary data.</text>
</comment>